<dbReference type="GO" id="GO:0003677">
    <property type="term" value="F:DNA binding"/>
    <property type="evidence" value="ECO:0007669"/>
    <property type="project" value="UniProtKB-KW"/>
</dbReference>
<dbReference type="InterPro" id="IPR003018">
    <property type="entry name" value="GAF"/>
</dbReference>
<evidence type="ECO:0000313" key="2">
    <source>
        <dbReference type="EMBL" id="MDU0339824.1"/>
    </source>
</evidence>
<dbReference type="Gene3D" id="3.30.450.40">
    <property type="match status" value="1"/>
</dbReference>
<dbReference type="SMART" id="SM00850">
    <property type="entry name" value="LytTR"/>
    <property type="match status" value="1"/>
</dbReference>
<dbReference type="Pfam" id="PF04397">
    <property type="entry name" value="LytTR"/>
    <property type="match status" value="1"/>
</dbReference>
<dbReference type="PROSITE" id="PS50930">
    <property type="entry name" value="HTH_LYTTR"/>
    <property type="match status" value="1"/>
</dbReference>
<accession>A0ABU3S4W9</accession>
<dbReference type="EMBL" id="JAWDID010000008">
    <property type="protein sequence ID" value="MDU0339824.1"/>
    <property type="molecule type" value="Genomic_DNA"/>
</dbReference>
<evidence type="ECO:0000313" key="3">
    <source>
        <dbReference type="Proteomes" id="UP001254257"/>
    </source>
</evidence>
<proteinExistence type="predicted"/>
<keyword evidence="2" id="KW-0238">DNA-binding</keyword>
<dbReference type="Proteomes" id="UP001254257">
    <property type="component" value="Unassembled WGS sequence"/>
</dbReference>
<keyword evidence="3" id="KW-1185">Reference proteome</keyword>
<dbReference type="Pfam" id="PF01590">
    <property type="entry name" value="GAF"/>
    <property type="match status" value="1"/>
</dbReference>
<organism evidence="2 3">
    <name type="scientific">Bosea rubneri</name>
    <dbReference type="NCBI Taxonomy" id="3075434"/>
    <lineage>
        <taxon>Bacteria</taxon>
        <taxon>Pseudomonadati</taxon>
        <taxon>Pseudomonadota</taxon>
        <taxon>Alphaproteobacteria</taxon>
        <taxon>Hyphomicrobiales</taxon>
        <taxon>Boseaceae</taxon>
        <taxon>Bosea</taxon>
    </lineage>
</organism>
<dbReference type="InterPro" id="IPR029016">
    <property type="entry name" value="GAF-like_dom_sf"/>
</dbReference>
<dbReference type="Gene3D" id="2.40.50.1020">
    <property type="entry name" value="LytTr DNA-binding domain"/>
    <property type="match status" value="1"/>
</dbReference>
<gene>
    <name evidence="2" type="ORF">RKE40_08025</name>
</gene>
<name>A0ABU3S4W9_9HYPH</name>
<protein>
    <submittedName>
        <fullName evidence="2">LytTR family transcriptional regulator DNA-binding domain-containing protein</fullName>
    </submittedName>
</protein>
<dbReference type="InterPro" id="IPR007492">
    <property type="entry name" value="LytTR_DNA-bd_dom"/>
</dbReference>
<evidence type="ECO:0000259" key="1">
    <source>
        <dbReference type="PROSITE" id="PS50930"/>
    </source>
</evidence>
<comment type="caution">
    <text evidence="2">The sequence shown here is derived from an EMBL/GenBank/DDBJ whole genome shotgun (WGS) entry which is preliminary data.</text>
</comment>
<feature type="domain" description="HTH LytTR-type" evidence="1">
    <location>
        <begin position="250"/>
        <end position="306"/>
    </location>
</feature>
<reference evidence="2 3" key="1">
    <citation type="submission" date="2023-09" db="EMBL/GenBank/DDBJ databases">
        <title>Whole genome shotgun sequencing (WGS) of Bosea sp. ZW T0_25, isolated from stored onions (Allium cepa).</title>
        <authorList>
            <person name="Stoll D.A."/>
            <person name="Huch M."/>
        </authorList>
    </citation>
    <scope>NUCLEOTIDE SEQUENCE [LARGE SCALE GENOMIC DNA]</scope>
    <source>
        <strain evidence="2 3">ZW T0_25</strain>
    </source>
</reference>
<sequence>MTSLTSSYQTLARDELADLTAPDWAFRSALHLLAQPVDAAISSLLEELGHKAAADRAWMFEYDAELLRFRNTHEWCRPGVASFVEDLQGAPVTMIAWLQQFLAAGRAVMIDRVEALPRAARVLQVEMLRQGDKSVLSVPVFHDGCLRACIGLDAVRAQHRWPGAEVKGLFQCADLIASARYGRNDAAQPGAGKPDFEPLIYLRKRGGAQGVKASLIVGLRAARNYTEVWLADGSSVLDLRPLALWLALVPQASFLRIHRTALVNLLHVQDVERPSGDRWQVKLRALDRAWPVSRPHRQELRSRLGI</sequence>
<dbReference type="SUPFAM" id="SSF55781">
    <property type="entry name" value="GAF domain-like"/>
    <property type="match status" value="1"/>
</dbReference>
<dbReference type="RefSeq" id="WP_316017706.1">
    <property type="nucleotide sequence ID" value="NZ_JAWDID010000008.1"/>
</dbReference>